<feature type="chain" id="PRO_5035852002" evidence="8">
    <location>
        <begin position="23"/>
        <end position="682"/>
    </location>
</feature>
<dbReference type="OrthoDB" id="2015116at2759"/>
<keyword evidence="7" id="KW-0472">Membrane</keyword>
<dbReference type="FunFam" id="2.10.25.10:FF:000038">
    <property type="entry name" value="Fibrillin 2"/>
    <property type="match status" value="1"/>
</dbReference>
<evidence type="ECO:0000256" key="6">
    <source>
        <dbReference type="SAM" id="MobiDB-lite"/>
    </source>
</evidence>
<dbReference type="InterPro" id="IPR000859">
    <property type="entry name" value="CUB_dom"/>
</dbReference>
<evidence type="ECO:0000313" key="11">
    <source>
        <dbReference type="EMBL" id="CAG5947531.1"/>
    </source>
</evidence>
<dbReference type="InterPro" id="IPR035914">
    <property type="entry name" value="Sperma_CUB_dom_sf"/>
</dbReference>
<feature type="domain" description="CUB" evidence="9">
    <location>
        <begin position="45"/>
        <end position="157"/>
    </location>
</feature>
<proteinExistence type="predicted"/>
<evidence type="ECO:0000259" key="9">
    <source>
        <dbReference type="PROSITE" id="PS01180"/>
    </source>
</evidence>
<dbReference type="InterPro" id="IPR018097">
    <property type="entry name" value="EGF_Ca-bd_CS"/>
</dbReference>
<reference evidence="11" key="1">
    <citation type="submission" date="2021-05" db="EMBL/GenBank/DDBJ databases">
        <authorList>
            <person name="Tigano A."/>
        </authorList>
    </citation>
    <scope>NUCLEOTIDE SEQUENCE</scope>
</reference>
<dbReference type="PROSITE" id="PS01180">
    <property type="entry name" value="CUB"/>
    <property type="match status" value="1"/>
</dbReference>
<keyword evidence="7" id="KW-0812">Transmembrane</keyword>
<dbReference type="EMBL" id="CAJRST010017779">
    <property type="protein sequence ID" value="CAG5947531.1"/>
    <property type="molecule type" value="Genomic_DNA"/>
</dbReference>
<evidence type="ECO:0000256" key="3">
    <source>
        <dbReference type="ARBA" id="ARBA00022737"/>
    </source>
</evidence>
<keyword evidence="1 5" id="KW-0245">EGF-like domain</keyword>
<feature type="compositionally biased region" description="Polar residues" evidence="6">
    <location>
        <begin position="272"/>
        <end position="310"/>
    </location>
</feature>
<protein>
    <submittedName>
        <fullName evidence="11">(Atlantic silverside) hypothetical protein</fullName>
    </submittedName>
</protein>
<dbReference type="SUPFAM" id="SSF49854">
    <property type="entry name" value="Spermadhesin, CUB domain"/>
    <property type="match status" value="1"/>
</dbReference>
<keyword evidence="2 8" id="KW-0732">Signal</keyword>
<comment type="caution">
    <text evidence="11">The sequence shown here is derived from an EMBL/GenBank/DDBJ whole genome shotgun (WGS) entry which is preliminary data.</text>
</comment>
<dbReference type="PROSITE" id="PS01187">
    <property type="entry name" value="EGF_CA"/>
    <property type="match status" value="1"/>
</dbReference>
<feature type="region of interest" description="Disordered" evidence="6">
    <location>
        <begin position="267"/>
        <end position="393"/>
    </location>
</feature>
<comment type="caution">
    <text evidence="5">Lacks conserved residue(s) required for the propagation of feature annotation.</text>
</comment>
<dbReference type="SUPFAM" id="SSF57196">
    <property type="entry name" value="EGF/Laminin"/>
    <property type="match status" value="1"/>
</dbReference>
<gene>
    <name evidence="11" type="ORF">MMEN_LOCUS14218</name>
</gene>
<evidence type="ECO:0000313" key="12">
    <source>
        <dbReference type="Proteomes" id="UP000677803"/>
    </source>
</evidence>
<evidence type="ECO:0000256" key="5">
    <source>
        <dbReference type="PROSITE-ProRule" id="PRU00076"/>
    </source>
</evidence>
<dbReference type="Pfam" id="PF07645">
    <property type="entry name" value="EGF_CA"/>
    <property type="match status" value="1"/>
</dbReference>
<dbReference type="GO" id="GO:0005509">
    <property type="term" value="F:calcium ion binding"/>
    <property type="evidence" value="ECO:0007669"/>
    <property type="project" value="InterPro"/>
</dbReference>
<evidence type="ECO:0000256" key="1">
    <source>
        <dbReference type="ARBA" id="ARBA00022536"/>
    </source>
</evidence>
<sequence>MNFSIVLWIWLLTVCIIWKHCGIQGDTEGATRAQDGNAFFALRSCHQLLRSESGEFFSPDYLCSNPPLWCNWTIQVHPGKRIHLHLEDLTPDETCQFKQDQIHVDEPAGHSGGHKVLQMCWQEAKYTSSSNTLYVVLLIGGWPSPSYRGFYAHYQAFGPPVAYNPLEGFTGRNKGLEPSPGLTEFEDFGPVTNDEQLKTGNSQVIFNYYDQHLDLPAGEPWESETTERITEVGANFYPSPENYSHVYHEFMAAPTVSASIQKTFRLGRGVSHGQSDSAVLPPSLQQQGDSQHNGLKTNTNTSAEQRNASEATAAEVKHRLQSKAKGESTGHGAEQATDEQNRLKVSETSDQPLSSSLSPKLQHNGHYYPRSKKVEQQSDYGGNQTIKNNTRVPHPPGDYLFEVAVEVNFSEDLEESWDSLARLLLLSIKTVITKHMDALHKQVYLSSKRIKRLNAGALYILWLQIGQGSGGVGIQMAVKSAMQGLLNLRATFRNAAIISVSSADVNECGTQLVLCDINADCVNHFGSYSCHCRPGFNDESRFGSGGTICVDAKATECGSGLSTETKGVYVLFFLLSSLILTLMVVAGTLYHRHHRGAFLVRCQSNGSLSPPDANNNNHLHPHDSYSGPIDTDLPPPPPPSRAVREGWAPAKDHCRPVDLPLLRFNSLMPPDGYIDPQDSGKM</sequence>
<dbReference type="CDD" id="cd00041">
    <property type="entry name" value="CUB"/>
    <property type="match status" value="1"/>
</dbReference>
<dbReference type="Proteomes" id="UP000677803">
    <property type="component" value="Unassembled WGS sequence"/>
</dbReference>
<dbReference type="InterPro" id="IPR049883">
    <property type="entry name" value="NOTCH1_EGF-like"/>
</dbReference>
<dbReference type="InterPro" id="IPR001881">
    <property type="entry name" value="EGF-like_Ca-bd_dom"/>
</dbReference>
<dbReference type="Gene3D" id="2.10.25.10">
    <property type="entry name" value="Laminin"/>
    <property type="match status" value="1"/>
</dbReference>
<evidence type="ECO:0000259" key="10">
    <source>
        <dbReference type="PROSITE" id="PS50026"/>
    </source>
</evidence>
<evidence type="ECO:0000256" key="4">
    <source>
        <dbReference type="ARBA" id="ARBA00023157"/>
    </source>
</evidence>
<dbReference type="PROSITE" id="PS50026">
    <property type="entry name" value="EGF_3"/>
    <property type="match status" value="1"/>
</dbReference>
<dbReference type="SMART" id="SM00179">
    <property type="entry name" value="EGF_CA"/>
    <property type="match status" value="1"/>
</dbReference>
<feature type="transmembrane region" description="Helical" evidence="7">
    <location>
        <begin position="567"/>
        <end position="590"/>
    </location>
</feature>
<keyword evidence="4" id="KW-1015">Disulfide bond</keyword>
<dbReference type="CDD" id="cd00054">
    <property type="entry name" value="EGF_CA"/>
    <property type="match status" value="1"/>
</dbReference>
<dbReference type="Gene3D" id="2.60.120.290">
    <property type="entry name" value="Spermadhesin, CUB domain"/>
    <property type="match status" value="1"/>
</dbReference>
<name>A0A8S4BE78_9TELE</name>
<feature type="signal peptide" evidence="8">
    <location>
        <begin position="1"/>
        <end position="22"/>
    </location>
</feature>
<dbReference type="AlphaFoldDB" id="A0A8S4BE78"/>
<evidence type="ECO:0000256" key="7">
    <source>
        <dbReference type="SAM" id="Phobius"/>
    </source>
</evidence>
<evidence type="ECO:0000256" key="8">
    <source>
        <dbReference type="SAM" id="SignalP"/>
    </source>
</evidence>
<dbReference type="Pfam" id="PF00431">
    <property type="entry name" value="CUB"/>
    <property type="match status" value="1"/>
</dbReference>
<keyword evidence="12" id="KW-1185">Reference proteome</keyword>
<keyword evidence="3" id="KW-0677">Repeat</keyword>
<organism evidence="11 12">
    <name type="scientific">Menidia menidia</name>
    <name type="common">Atlantic silverside</name>
    <dbReference type="NCBI Taxonomy" id="238744"/>
    <lineage>
        <taxon>Eukaryota</taxon>
        <taxon>Metazoa</taxon>
        <taxon>Chordata</taxon>
        <taxon>Craniata</taxon>
        <taxon>Vertebrata</taxon>
        <taxon>Euteleostomi</taxon>
        <taxon>Actinopterygii</taxon>
        <taxon>Neopterygii</taxon>
        <taxon>Teleostei</taxon>
        <taxon>Neoteleostei</taxon>
        <taxon>Acanthomorphata</taxon>
        <taxon>Ovalentaria</taxon>
        <taxon>Atherinomorphae</taxon>
        <taxon>Atheriniformes</taxon>
        <taxon>Atherinopsidae</taxon>
        <taxon>Menidiinae</taxon>
        <taxon>Menidia</taxon>
    </lineage>
</organism>
<dbReference type="PROSITE" id="PS00010">
    <property type="entry name" value="ASX_HYDROXYL"/>
    <property type="match status" value="1"/>
</dbReference>
<dbReference type="GO" id="GO:0030855">
    <property type="term" value="P:epithelial cell differentiation"/>
    <property type="evidence" value="ECO:0007669"/>
    <property type="project" value="UniProtKB-ARBA"/>
</dbReference>
<dbReference type="InterPro" id="IPR000742">
    <property type="entry name" value="EGF"/>
</dbReference>
<feature type="region of interest" description="Disordered" evidence="6">
    <location>
        <begin position="610"/>
        <end position="649"/>
    </location>
</feature>
<feature type="compositionally biased region" description="Polar residues" evidence="6">
    <location>
        <begin position="377"/>
        <end position="391"/>
    </location>
</feature>
<accession>A0A8S4BE78</accession>
<keyword evidence="7" id="KW-1133">Transmembrane helix</keyword>
<dbReference type="InterPro" id="IPR000152">
    <property type="entry name" value="EGF-type_Asp/Asn_hydroxyl_site"/>
</dbReference>
<evidence type="ECO:0000256" key="2">
    <source>
        <dbReference type="ARBA" id="ARBA00022729"/>
    </source>
</evidence>
<feature type="domain" description="EGF-like" evidence="10">
    <location>
        <begin position="504"/>
        <end position="539"/>
    </location>
</feature>
<dbReference type="SMART" id="SM00042">
    <property type="entry name" value="CUB"/>
    <property type="match status" value="1"/>
</dbReference>